<keyword evidence="1" id="KW-0732">Signal</keyword>
<protein>
    <recommendedName>
        <fullName evidence="4">Integral membrane protein</fullName>
    </recommendedName>
</protein>
<organism evidence="2 3">
    <name type="scientific">Sandaracinus amylolyticus</name>
    <dbReference type="NCBI Taxonomy" id="927083"/>
    <lineage>
        <taxon>Bacteria</taxon>
        <taxon>Pseudomonadati</taxon>
        <taxon>Myxococcota</taxon>
        <taxon>Polyangia</taxon>
        <taxon>Polyangiales</taxon>
        <taxon>Sandaracinaceae</taxon>
        <taxon>Sandaracinus</taxon>
    </lineage>
</organism>
<dbReference type="EMBL" id="CP011125">
    <property type="protein sequence ID" value="AKF09293.1"/>
    <property type="molecule type" value="Genomic_DNA"/>
</dbReference>
<gene>
    <name evidence="2" type="ORF">DB32_006442</name>
</gene>
<reference evidence="2 3" key="1">
    <citation type="submission" date="2015-03" db="EMBL/GenBank/DDBJ databases">
        <title>Genome assembly of Sandaracinus amylolyticus DSM 53668.</title>
        <authorList>
            <person name="Sharma G."/>
            <person name="Subramanian S."/>
        </authorList>
    </citation>
    <scope>NUCLEOTIDE SEQUENCE [LARGE SCALE GENOMIC DNA]</scope>
    <source>
        <strain evidence="2 3">DSM 53668</strain>
    </source>
</reference>
<evidence type="ECO:0000313" key="3">
    <source>
        <dbReference type="Proteomes" id="UP000034883"/>
    </source>
</evidence>
<dbReference type="OrthoDB" id="9801244at2"/>
<dbReference type="RefSeq" id="WP_053236355.1">
    <property type="nucleotide sequence ID" value="NZ_CP011125.1"/>
</dbReference>
<feature type="signal peptide" evidence="1">
    <location>
        <begin position="1"/>
        <end position="22"/>
    </location>
</feature>
<dbReference type="KEGG" id="samy:DB32_006442"/>
<evidence type="ECO:0000256" key="1">
    <source>
        <dbReference type="SAM" id="SignalP"/>
    </source>
</evidence>
<proteinExistence type="predicted"/>
<dbReference type="STRING" id="927083.DB32_006442"/>
<dbReference type="PROSITE" id="PS51257">
    <property type="entry name" value="PROKAR_LIPOPROTEIN"/>
    <property type="match status" value="1"/>
</dbReference>
<dbReference type="Proteomes" id="UP000034883">
    <property type="component" value="Chromosome"/>
</dbReference>
<dbReference type="SUPFAM" id="SSF75011">
    <property type="entry name" value="3-carboxy-cis,cis-mucoante lactonizing enzyme"/>
    <property type="match status" value="1"/>
</dbReference>
<dbReference type="AlphaFoldDB" id="A0A0F6W797"/>
<name>A0A0F6W797_9BACT</name>
<sequence length="313" mass="33198">MRVGILTLALAASGCGAGVAHEAPVESPAECGIYGPPHETGHVQNAALDEVSGIVASRAHPGVLWAHNDSGDGPRLFAIDAAGGASRGEWVLEGASARDWEDVAIEVIDDAPDRLWIGDVGDNGARNGRIPARDSVVVLRVDEPEPLPSQEAQEAARPLAFDTIVLRYPDRPRDAEAIAIDPASGDLLVLAKEDAGASDVFVARAPFAGGEVRMLELLATIDLASMITATDVSPDGRELIVRTYRDVSWWRRDDDEGWADALARPALLVPHADEPQGEAIAFTARGDGYYTISEGDHPPIWLTVRCPRAGSAD</sequence>
<keyword evidence="3" id="KW-1185">Reference proteome</keyword>
<feature type="chain" id="PRO_5002511798" description="Integral membrane protein" evidence="1">
    <location>
        <begin position="23"/>
        <end position="313"/>
    </location>
</feature>
<evidence type="ECO:0008006" key="4">
    <source>
        <dbReference type="Google" id="ProtNLM"/>
    </source>
</evidence>
<evidence type="ECO:0000313" key="2">
    <source>
        <dbReference type="EMBL" id="AKF09293.1"/>
    </source>
</evidence>
<accession>A0A0F6W797</accession>